<dbReference type="InterPro" id="IPR051121">
    <property type="entry name" value="FAH"/>
</dbReference>
<comment type="similarity">
    <text evidence="1">Belongs to the FAH family.</text>
</comment>
<dbReference type="SUPFAM" id="SSF56529">
    <property type="entry name" value="FAH"/>
    <property type="match status" value="1"/>
</dbReference>
<feature type="domain" description="Fumarylacetoacetase-like C-terminal" evidence="3">
    <location>
        <begin position="221"/>
        <end position="365"/>
    </location>
</feature>
<dbReference type="GO" id="GO:0044281">
    <property type="term" value="P:small molecule metabolic process"/>
    <property type="evidence" value="ECO:0007669"/>
    <property type="project" value="UniProtKB-ARBA"/>
</dbReference>
<dbReference type="PANTHER" id="PTHR42796">
    <property type="entry name" value="FUMARYLACETOACETATE HYDROLASE DOMAIN-CONTAINING PROTEIN 2A-RELATED"/>
    <property type="match status" value="1"/>
</dbReference>
<evidence type="ECO:0000256" key="2">
    <source>
        <dbReference type="ARBA" id="ARBA00022723"/>
    </source>
</evidence>
<dbReference type="Proteomes" id="UP000273158">
    <property type="component" value="Unassembled WGS sequence"/>
</dbReference>
<evidence type="ECO:0000256" key="1">
    <source>
        <dbReference type="ARBA" id="ARBA00010211"/>
    </source>
</evidence>
<sequence length="400" mass="41549">MSTDWTGGIAAALPADPAALLVGRVWDPAAGGPSVVTLRGGEVIDVSAAFPTMRALTETADPAAAVAAASGPVLGTVAELLASTAAGDSGRPRLLSPIDLQVVKAAGVTFPVSMLERVIEERARGEASEADAARQAILGTIGSELRELVPGSEQAARLKEYLIAEGLWSQYLEVGIGPDAEVFTKAPVLATVGTAVEVGIREDSQWNNPEPEVVLVVASTGAIVGATLGNDVNLRDIEGRSALLLGHAKDNNASASVGPFIRLFDAGFSLDDVREATVTLTVSGADGFTMGAQSHMTQISRDPADLVGQAIGPHHRYPDGFVLYLGTMFAPIDDRDEPGRGFTHHVGDVVTISTPALGALVNRVQLAERTEPWDYGIADLFAGLARRGLLDAAPIAEVVR</sequence>
<dbReference type="GO" id="GO:0016787">
    <property type="term" value="F:hydrolase activity"/>
    <property type="evidence" value="ECO:0007669"/>
    <property type="project" value="UniProtKB-KW"/>
</dbReference>
<comment type="caution">
    <text evidence="4">The sequence shown here is derived from an EMBL/GenBank/DDBJ whole genome shotgun (WGS) entry which is preliminary data.</text>
</comment>
<dbReference type="Pfam" id="PF01557">
    <property type="entry name" value="FAA_hydrolase"/>
    <property type="match status" value="1"/>
</dbReference>
<keyword evidence="4" id="KW-0378">Hydrolase</keyword>
<dbReference type="RefSeq" id="WP_121060873.1">
    <property type="nucleotide sequence ID" value="NZ_RCDB01000004.1"/>
</dbReference>
<evidence type="ECO:0000313" key="4">
    <source>
        <dbReference type="EMBL" id="RLK46593.1"/>
    </source>
</evidence>
<protein>
    <submittedName>
        <fullName evidence="4">Fumarylacetoacetate (FAA) hydrolase family protein</fullName>
    </submittedName>
</protein>
<keyword evidence="2" id="KW-0479">Metal-binding</keyword>
<dbReference type="Gene3D" id="3.90.850.10">
    <property type="entry name" value="Fumarylacetoacetase-like, C-terminal domain"/>
    <property type="match status" value="1"/>
</dbReference>
<dbReference type="AlphaFoldDB" id="A0A498BR61"/>
<organism evidence="4 5">
    <name type="scientific">Microbacterium telephonicum</name>
    <dbReference type="NCBI Taxonomy" id="1714841"/>
    <lineage>
        <taxon>Bacteria</taxon>
        <taxon>Bacillati</taxon>
        <taxon>Actinomycetota</taxon>
        <taxon>Actinomycetes</taxon>
        <taxon>Micrococcales</taxon>
        <taxon>Microbacteriaceae</taxon>
        <taxon>Microbacterium</taxon>
    </lineage>
</organism>
<dbReference type="GO" id="GO:0046872">
    <property type="term" value="F:metal ion binding"/>
    <property type="evidence" value="ECO:0007669"/>
    <property type="project" value="UniProtKB-KW"/>
</dbReference>
<name>A0A498BR61_9MICO</name>
<dbReference type="OrthoDB" id="9779415at2"/>
<accession>A0A498BR61</accession>
<evidence type="ECO:0000313" key="5">
    <source>
        <dbReference type="Proteomes" id="UP000273158"/>
    </source>
</evidence>
<dbReference type="InterPro" id="IPR036663">
    <property type="entry name" value="Fumarylacetoacetase_C_sf"/>
</dbReference>
<reference evidence="4 5" key="1">
    <citation type="journal article" date="2015" name="Stand. Genomic Sci.">
        <title>Genomic Encyclopedia of Bacterial and Archaeal Type Strains, Phase III: the genomes of soil and plant-associated and newly described type strains.</title>
        <authorList>
            <person name="Whitman W.B."/>
            <person name="Woyke T."/>
            <person name="Klenk H.P."/>
            <person name="Zhou Y."/>
            <person name="Lilburn T.G."/>
            <person name="Beck B.J."/>
            <person name="De Vos P."/>
            <person name="Vandamme P."/>
            <person name="Eisen J.A."/>
            <person name="Garrity G."/>
            <person name="Hugenholtz P."/>
            <person name="Kyrpides N.C."/>
        </authorList>
    </citation>
    <scope>NUCLEOTIDE SEQUENCE [LARGE SCALE GENOMIC DNA]</scope>
    <source>
        <strain evidence="4 5">S2T63</strain>
    </source>
</reference>
<dbReference type="EMBL" id="RCDB01000004">
    <property type="protein sequence ID" value="RLK46593.1"/>
    <property type="molecule type" value="Genomic_DNA"/>
</dbReference>
<gene>
    <name evidence="4" type="ORF">C7474_2776</name>
</gene>
<keyword evidence="5" id="KW-1185">Reference proteome</keyword>
<proteinExistence type="inferred from homology"/>
<evidence type="ECO:0000259" key="3">
    <source>
        <dbReference type="Pfam" id="PF01557"/>
    </source>
</evidence>
<dbReference type="PANTHER" id="PTHR42796:SF7">
    <property type="entry name" value="2-DEHYDRO-3-DEOXY-D-ARABINONATE DEHYDRATASE"/>
    <property type="match status" value="1"/>
</dbReference>
<dbReference type="InterPro" id="IPR011234">
    <property type="entry name" value="Fumarylacetoacetase-like_C"/>
</dbReference>